<proteinExistence type="predicted"/>
<reference evidence="2 3" key="2">
    <citation type="journal article" date="2024" name="Int. J. Syst. Evol. Microbiol.">
        <title>Promethearchaeum syntrophicum gen. nov., sp. nov., an anaerobic, obligately syntrophic archaeon, the first isolate of the lineage 'Asgard' archaea, and proposal of the new archaeal phylum Promethearchaeota phyl. nov. and kingdom Promethearchaeati regn. nov.</title>
        <authorList>
            <person name="Imachi H."/>
            <person name="Nobu M.K."/>
            <person name="Kato S."/>
            <person name="Takaki Y."/>
            <person name="Miyazaki M."/>
            <person name="Miyata M."/>
            <person name="Ogawara M."/>
            <person name="Saito Y."/>
            <person name="Sakai S."/>
            <person name="Tahara Y.O."/>
            <person name="Takano Y."/>
            <person name="Tasumi E."/>
            <person name="Uematsu K."/>
            <person name="Yoshimura T."/>
            <person name="Itoh T."/>
            <person name="Ohkuma M."/>
            <person name="Takai K."/>
        </authorList>
    </citation>
    <scope>NUCLEOTIDE SEQUENCE [LARGE SCALE GENOMIC DNA]</scope>
    <source>
        <strain evidence="2 3">MK-D1</strain>
    </source>
</reference>
<dbReference type="InterPro" id="IPR001173">
    <property type="entry name" value="Glyco_trans_2-like"/>
</dbReference>
<keyword evidence="2" id="KW-0328">Glycosyltransferase</keyword>
<dbReference type="RefSeq" id="WP_147662926.1">
    <property type="nucleotide sequence ID" value="NZ_CP042905.2"/>
</dbReference>
<dbReference type="EMBL" id="CP042905">
    <property type="protein sequence ID" value="QEE16037.1"/>
    <property type="molecule type" value="Genomic_DNA"/>
</dbReference>
<feature type="domain" description="Glycosyltransferase 2-like" evidence="1">
    <location>
        <begin position="5"/>
        <end position="145"/>
    </location>
</feature>
<dbReference type="PANTHER" id="PTHR22916">
    <property type="entry name" value="GLYCOSYLTRANSFERASE"/>
    <property type="match status" value="1"/>
</dbReference>
<dbReference type="OrthoDB" id="46222at2157"/>
<dbReference type="PANTHER" id="PTHR22916:SF3">
    <property type="entry name" value="UDP-GLCNAC:BETAGAL BETA-1,3-N-ACETYLGLUCOSAMINYLTRANSFERASE-LIKE PROTEIN 1"/>
    <property type="match status" value="1"/>
</dbReference>
<dbReference type="GeneID" id="41329857"/>
<evidence type="ECO:0000313" key="3">
    <source>
        <dbReference type="Proteomes" id="UP000321408"/>
    </source>
</evidence>
<accession>A0A5B9DB28</accession>
<evidence type="ECO:0000313" key="2">
    <source>
        <dbReference type="EMBL" id="QEE16037.1"/>
    </source>
</evidence>
<sequence>MTGLSIITVCYNSEKTISETIKSIKSQKFKDYEYIIVDGKSSDKTVEIAQNSFKKYDNFKIISEQDKGIYDAMNKGIAMAKGKIINILNSDDVYFDEYVLQDVVNEFNCQDIDILYGNTLLINSKKKVIRNIKSGNFKKGKFYWGWFPPHPSTFIKKSVYDKIGGYKVDLKISADFEFFLRAFELNDFKLRDKNTPYVKMMTGGTSTGTLKNILAGIKECKKAFIINNTKKSTFYSMFRLLRIINQYISTALFKKY</sequence>
<dbReference type="CDD" id="cd06433">
    <property type="entry name" value="GT_2_WfgS_like"/>
    <property type="match status" value="1"/>
</dbReference>
<dbReference type="KEGG" id="psyt:DSAG12_01865"/>
<keyword evidence="2" id="KW-0808">Transferase</keyword>
<dbReference type="AlphaFoldDB" id="A0A5B9DB28"/>
<dbReference type="GO" id="GO:0016758">
    <property type="term" value="F:hexosyltransferase activity"/>
    <property type="evidence" value="ECO:0007669"/>
    <property type="project" value="UniProtKB-ARBA"/>
</dbReference>
<dbReference type="EC" id="2.4.-.-" evidence="2"/>
<dbReference type="InterPro" id="IPR029044">
    <property type="entry name" value="Nucleotide-diphossugar_trans"/>
</dbReference>
<name>A0A5B9DB28_9ARCH</name>
<dbReference type="Proteomes" id="UP000321408">
    <property type="component" value="Chromosome"/>
</dbReference>
<protein>
    <submittedName>
        <fullName evidence="2">Glycosyltransferase family 2 protein</fullName>
        <ecNumber evidence="2">2.4.-.-</ecNumber>
    </submittedName>
</protein>
<gene>
    <name evidence="2" type="ORF">DSAG12_01865</name>
</gene>
<keyword evidence="3" id="KW-1185">Reference proteome</keyword>
<reference evidence="2 3" key="1">
    <citation type="journal article" date="2020" name="Nature">
        <title>Isolation of an archaeon at the prokaryote-eukaryote interface.</title>
        <authorList>
            <person name="Imachi H."/>
            <person name="Nobu M.K."/>
            <person name="Nakahara N."/>
            <person name="Morono Y."/>
            <person name="Ogawara M."/>
            <person name="Takaki Y."/>
            <person name="Takano Y."/>
            <person name="Uematsu K."/>
            <person name="Ikuta T."/>
            <person name="Ito M."/>
            <person name="Matsui Y."/>
            <person name="Miyazaki M."/>
            <person name="Murata K."/>
            <person name="Saito Y."/>
            <person name="Sakai S."/>
            <person name="Song C."/>
            <person name="Tasumi E."/>
            <person name="Yamanaka Y."/>
            <person name="Yamaguchi T."/>
            <person name="Kamagata Y."/>
            <person name="Tamaki H."/>
            <person name="Takai K."/>
        </authorList>
    </citation>
    <scope>NUCLEOTIDE SEQUENCE [LARGE SCALE GENOMIC DNA]</scope>
    <source>
        <strain evidence="2 3">MK-D1</strain>
    </source>
</reference>
<dbReference type="Pfam" id="PF00535">
    <property type="entry name" value="Glycos_transf_2"/>
    <property type="match status" value="1"/>
</dbReference>
<organism evidence="2 3">
    <name type="scientific">Promethearchaeum syntrophicum</name>
    <dbReference type="NCBI Taxonomy" id="2594042"/>
    <lineage>
        <taxon>Archaea</taxon>
        <taxon>Promethearchaeati</taxon>
        <taxon>Promethearchaeota</taxon>
        <taxon>Promethearchaeia</taxon>
        <taxon>Promethearchaeales</taxon>
        <taxon>Promethearchaeaceae</taxon>
        <taxon>Promethearchaeum</taxon>
    </lineage>
</organism>
<evidence type="ECO:0000259" key="1">
    <source>
        <dbReference type="Pfam" id="PF00535"/>
    </source>
</evidence>
<dbReference type="Gene3D" id="3.90.550.10">
    <property type="entry name" value="Spore Coat Polysaccharide Biosynthesis Protein SpsA, Chain A"/>
    <property type="match status" value="1"/>
</dbReference>
<dbReference type="SUPFAM" id="SSF53448">
    <property type="entry name" value="Nucleotide-diphospho-sugar transferases"/>
    <property type="match status" value="1"/>
</dbReference>